<dbReference type="InterPro" id="IPR003591">
    <property type="entry name" value="Leu-rich_rpt_typical-subtyp"/>
</dbReference>
<keyword evidence="4" id="KW-0812">Transmembrane</keyword>
<sequence>SLPTFCHCKGKTKIVCLCRAKTKNDQIPLADILKHMNKNYTAILRFDNFKFETLINDSFNGFARLSSLELWNCSIKNIEVDAFKGIHTDNPRNFKLNIEINPIQHIEPGTFASINSWKQLSLNQNRNLEKKGIQTVMNDLKNKTIHSFEIKTCGIFLKELTNSFFEPLRYSGIGRLNMLGNAIGTVKSDAFGPLKESLTDLTLWNFMYVEKETFQIFRELRLLNIGGFIPSRSLYDLNIHLQNITSLKSLTINLRGVDVMAMHISDLPNLYDLHLTSGGVGFQVHRYQLIALLDNVKTLKQLDLSGNLLSEYTDEELCQLFEDRSNFTFLSLHSNYLSHLPQCMFKGMYDLETLLLQKNRLTYIQKDVFKDLYSLTKFDISRNSLTNIDSSNLEIMKHLQLRGLSIYGNNFECNCQLKGLRNWLAEKMMKRTKKFIVENCSTPSYKHTEYIHNFTMTWLECNTIPFISGTTVSGGLIIFLIVVTLVLLRYFWKDIKYRRMIFLARKREQDENMHDPLIEHDAFVSYHSEKQLWVERDLCQELENGEDIKFKLMFDDRIIPGGSLFTSMGQAIHNSRKIIFVVSRGWVKDAMNQFEVDMALVKLLDDYRDMIIVLLMEHIPKAEMPDKVKMIIKHNNCLRWSNKEKKQAKFWRDLKLELGKHHFEAQGQNHDELI</sequence>
<dbReference type="InterPro" id="IPR035897">
    <property type="entry name" value="Toll_tir_struct_dom_sf"/>
</dbReference>
<dbReference type="Gene3D" id="3.80.10.10">
    <property type="entry name" value="Ribonuclease Inhibitor"/>
    <property type="match status" value="2"/>
</dbReference>
<dbReference type="Proteomes" id="UP000749559">
    <property type="component" value="Unassembled WGS sequence"/>
</dbReference>
<keyword evidence="10" id="KW-0325">Glycoprotein</keyword>
<evidence type="ECO:0000256" key="6">
    <source>
        <dbReference type="ARBA" id="ARBA00022737"/>
    </source>
</evidence>
<keyword evidence="7" id="KW-1133">Transmembrane helix</keyword>
<dbReference type="Pfam" id="PF13676">
    <property type="entry name" value="TIR_2"/>
    <property type="match status" value="1"/>
</dbReference>
<dbReference type="PANTHER" id="PTHR24365">
    <property type="entry name" value="TOLL-LIKE RECEPTOR"/>
    <property type="match status" value="1"/>
</dbReference>
<evidence type="ECO:0000256" key="9">
    <source>
        <dbReference type="ARBA" id="ARBA00023170"/>
    </source>
</evidence>
<dbReference type="Pfam" id="PF13855">
    <property type="entry name" value="LRR_8"/>
    <property type="match status" value="1"/>
</dbReference>
<dbReference type="SMART" id="SM00255">
    <property type="entry name" value="TIR"/>
    <property type="match status" value="1"/>
</dbReference>
<name>A0A8J1XUR9_OWEFU</name>
<dbReference type="InterPro" id="IPR032675">
    <property type="entry name" value="LRR_dom_sf"/>
</dbReference>
<proteinExistence type="inferred from homology"/>
<gene>
    <name evidence="11" type="ORF">OFUS_LOCUS21384</name>
</gene>
<keyword evidence="8" id="KW-0472">Membrane</keyword>
<protein>
    <submittedName>
        <fullName evidence="11">Uncharacterized protein</fullName>
    </submittedName>
</protein>
<dbReference type="OrthoDB" id="4691307at2759"/>
<dbReference type="EMBL" id="CAIIXF020000010">
    <property type="protein sequence ID" value="CAH1797043.1"/>
    <property type="molecule type" value="Genomic_DNA"/>
</dbReference>
<keyword evidence="3" id="KW-0433">Leucine-rich repeat</keyword>
<dbReference type="InterPro" id="IPR001611">
    <property type="entry name" value="Leu-rich_rpt"/>
</dbReference>
<dbReference type="SUPFAM" id="SSF52200">
    <property type="entry name" value="Toll/Interleukin receptor TIR domain"/>
    <property type="match status" value="1"/>
</dbReference>
<evidence type="ECO:0000313" key="11">
    <source>
        <dbReference type="EMBL" id="CAH1797043.1"/>
    </source>
</evidence>
<comment type="caution">
    <text evidence="11">The sequence shown here is derived from an EMBL/GenBank/DDBJ whole genome shotgun (WGS) entry which is preliminary data.</text>
</comment>
<evidence type="ECO:0000256" key="2">
    <source>
        <dbReference type="ARBA" id="ARBA00009634"/>
    </source>
</evidence>
<comment type="similarity">
    <text evidence="2">Belongs to the Toll-like receptor family.</text>
</comment>
<keyword evidence="6" id="KW-0677">Repeat</keyword>
<comment type="subcellular location">
    <subcellularLocation>
        <location evidence="1">Membrane</location>
        <topology evidence="1">Single-pass membrane protein</topology>
    </subcellularLocation>
</comment>
<evidence type="ECO:0000256" key="5">
    <source>
        <dbReference type="ARBA" id="ARBA00022729"/>
    </source>
</evidence>
<dbReference type="PANTHER" id="PTHR24365:SF530">
    <property type="entry name" value="MSTPROX-RELATED"/>
    <property type="match status" value="1"/>
</dbReference>
<evidence type="ECO:0000256" key="3">
    <source>
        <dbReference type="ARBA" id="ARBA00022614"/>
    </source>
</evidence>
<keyword evidence="9" id="KW-0675">Receptor</keyword>
<dbReference type="Gene3D" id="3.40.50.10140">
    <property type="entry name" value="Toll/interleukin-1 receptor homology (TIR) domain"/>
    <property type="match status" value="1"/>
</dbReference>
<dbReference type="GO" id="GO:0005886">
    <property type="term" value="C:plasma membrane"/>
    <property type="evidence" value="ECO:0007669"/>
    <property type="project" value="TreeGrafter"/>
</dbReference>
<evidence type="ECO:0000256" key="8">
    <source>
        <dbReference type="ARBA" id="ARBA00023136"/>
    </source>
</evidence>
<organism evidence="11 12">
    <name type="scientific">Owenia fusiformis</name>
    <name type="common">Polychaete worm</name>
    <dbReference type="NCBI Taxonomy" id="6347"/>
    <lineage>
        <taxon>Eukaryota</taxon>
        <taxon>Metazoa</taxon>
        <taxon>Spiralia</taxon>
        <taxon>Lophotrochozoa</taxon>
        <taxon>Annelida</taxon>
        <taxon>Polychaeta</taxon>
        <taxon>Sedentaria</taxon>
        <taxon>Canalipalpata</taxon>
        <taxon>Sabellida</taxon>
        <taxon>Oweniida</taxon>
        <taxon>Oweniidae</taxon>
        <taxon>Owenia</taxon>
    </lineage>
</organism>
<dbReference type="PROSITE" id="PS50104">
    <property type="entry name" value="TIR"/>
    <property type="match status" value="1"/>
</dbReference>
<dbReference type="SUPFAM" id="SSF52047">
    <property type="entry name" value="RNI-like"/>
    <property type="match status" value="1"/>
</dbReference>
<reference evidence="11" key="1">
    <citation type="submission" date="2022-03" db="EMBL/GenBank/DDBJ databases">
        <authorList>
            <person name="Martin C."/>
        </authorList>
    </citation>
    <scope>NUCLEOTIDE SEQUENCE</scope>
</reference>
<keyword evidence="5" id="KW-0732">Signal</keyword>
<dbReference type="InterPro" id="IPR000157">
    <property type="entry name" value="TIR_dom"/>
</dbReference>
<keyword evidence="12" id="KW-1185">Reference proteome</keyword>
<accession>A0A8J1XUR9</accession>
<feature type="non-terminal residue" evidence="11">
    <location>
        <position position="1"/>
    </location>
</feature>
<dbReference type="GO" id="GO:0038023">
    <property type="term" value="F:signaling receptor activity"/>
    <property type="evidence" value="ECO:0007669"/>
    <property type="project" value="TreeGrafter"/>
</dbReference>
<evidence type="ECO:0000256" key="1">
    <source>
        <dbReference type="ARBA" id="ARBA00004167"/>
    </source>
</evidence>
<evidence type="ECO:0000313" key="12">
    <source>
        <dbReference type="Proteomes" id="UP000749559"/>
    </source>
</evidence>
<evidence type="ECO:0000256" key="7">
    <source>
        <dbReference type="ARBA" id="ARBA00022989"/>
    </source>
</evidence>
<dbReference type="PROSITE" id="PS51450">
    <property type="entry name" value="LRR"/>
    <property type="match status" value="1"/>
</dbReference>
<dbReference type="SMART" id="SM00369">
    <property type="entry name" value="LRR_TYP"/>
    <property type="match status" value="5"/>
</dbReference>
<evidence type="ECO:0000256" key="4">
    <source>
        <dbReference type="ARBA" id="ARBA00022692"/>
    </source>
</evidence>
<evidence type="ECO:0000256" key="10">
    <source>
        <dbReference type="ARBA" id="ARBA00023180"/>
    </source>
</evidence>
<dbReference type="AlphaFoldDB" id="A0A8J1XUR9"/>
<dbReference type="GO" id="GO:0007165">
    <property type="term" value="P:signal transduction"/>
    <property type="evidence" value="ECO:0007669"/>
    <property type="project" value="InterPro"/>
</dbReference>